<feature type="transmembrane region" description="Helical" evidence="1">
    <location>
        <begin position="226"/>
        <end position="244"/>
    </location>
</feature>
<keyword evidence="1" id="KW-0812">Transmembrane</keyword>
<keyword evidence="1" id="KW-1133">Transmembrane helix</keyword>
<feature type="transmembrane region" description="Helical" evidence="1">
    <location>
        <begin position="185"/>
        <end position="206"/>
    </location>
</feature>
<proteinExistence type="predicted"/>
<feature type="transmembrane region" description="Helical" evidence="1">
    <location>
        <begin position="21"/>
        <end position="40"/>
    </location>
</feature>
<dbReference type="OrthoDB" id="3190532at2"/>
<dbReference type="STRING" id="1121302.SAMN02745163_01814"/>
<evidence type="ECO:0000256" key="1">
    <source>
        <dbReference type="SAM" id="Phobius"/>
    </source>
</evidence>
<dbReference type="AlphaFoldDB" id="A0A1M6ITN3"/>
<dbReference type="EMBL" id="FQZB01000008">
    <property type="protein sequence ID" value="SHJ37840.1"/>
    <property type="molecule type" value="Genomic_DNA"/>
</dbReference>
<reference evidence="2 3" key="1">
    <citation type="submission" date="2016-11" db="EMBL/GenBank/DDBJ databases">
        <authorList>
            <person name="Jaros S."/>
            <person name="Januszkiewicz K."/>
            <person name="Wedrychowicz H."/>
        </authorList>
    </citation>
    <scope>NUCLEOTIDE SEQUENCE [LARGE SCALE GENOMIC DNA]</scope>
    <source>
        <strain evidence="2 3">DSM 21758</strain>
    </source>
</reference>
<evidence type="ECO:0000313" key="3">
    <source>
        <dbReference type="Proteomes" id="UP000184310"/>
    </source>
</evidence>
<dbReference type="Proteomes" id="UP000184310">
    <property type="component" value="Unassembled WGS sequence"/>
</dbReference>
<accession>A0A1M6ITN3</accession>
<keyword evidence="3" id="KW-1185">Reference proteome</keyword>
<feature type="transmembrane region" description="Helical" evidence="1">
    <location>
        <begin position="150"/>
        <end position="173"/>
    </location>
</feature>
<dbReference type="RefSeq" id="WP_072986358.1">
    <property type="nucleotide sequence ID" value="NZ_FQZB01000008.1"/>
</dbReference>
<gene>
    <name evidence="2" type="ORF">SAMN02745163_01814</name>
</gene>
<keyword evidence="1" id="KW-0472">Membrane</keyword>
<feature type="transmembrane region" description="Helical" evidence="1">
    <location>
        <begin position="68"/>
        <end position="88"/>
    </location>
</feature>
<sequence>MSLSKYIKLEFIKIKNSNIKYIVILPIILSTSMIISDIILRKNIILSKYNPIINDGFQSLLVENHLALIWPIILMFSIIINSICIFYIDLKNNSLTHILSCLGSRSKYYLSKLITILIVGVISILLEGIVLIILGYLFKLSPNIDVPLVIRYMWMQLFALLALIALQVFLFSLTRDAMFLTTINIVAICVSIIVIRYSSINVFIPYLQISNSMSLTVQGSTILKSMLFSSIEFILFTSLGLIIFNRIDIKGE</sequence>
<feature type="transmembrane region" description="Helical" evidence="1">
    <location>
        <begin position="109"/>
        <end position="138"/>
    </location>
</feature>
<organism evidence="2 3">
    <name type="scientific">Clostridium cavendishii DSM 21758</name>
    <dbReference type="NCBI Taxonomy" id="1121302"/>
    <lineage>
        <taxon>Bacteria</taxon>
        <taxon>Bacillati</taxon>
        <taxon>Bacillota</taxon>
        <taxon>Clostridia</taxon>
        <taxon>Eubacteriales</taxon>
        <taxon>Clostridiaceae</taxon>
        <taxon>Clostridium</taxon>
    </lineage>
</organism>
<name>A0A1M6ITN3_9CLOT</name>
<evidence type="ECO:0000313" key="2">
    <source>
        <dbReference type="EMBL" id="SHJ37840.1"/>
    </source>
</evidence>
<protein>
    <submittedName>
        <fullName evidence="2">ABC-2 type transport system permease protein</fullName>
    </submittedName>
</protein>